<evidence type="ECO:0000256" key="5">
    <source>
        <dbReference type="ARBA" id="ARBA00024360"/>
    </source>
</evidence>
<reference evidence="11 12" key="1">
    <citation type="submission" date="2015-12" db="EMBL/GenBank/DDBJ databases">
        <title>The genome of Folsomia candida.</title>
        <authorList>
            <person name="Faddeeva A."/>
            <person name="Derks M.F."/>
            <person name="Anvar Y."/>
            <person name="Smit S."/>
            <person name="Van Straalen N."/>
            <person name="Roelofs D."/>
        </authorList>
    </citation>
    <scope>NUCLEOTIDE SEQUENCE [LARGE SCALE GENOMIC DNA]</scope>
    <source>
        <strain evidence="11 12">VU population</strain>
        <tissue evidence="11">Whole body</tissue>
    </source>
</reference>
<feature type="transmembrane region" description="Helical" evidence="8">
    <location>
        <begin position="775"/>
        <end position="799"/>
    </location>
</feature>
<evidence type="ECO:0000256" key="7">
    <source>
        <dbReference type="ARBA" id="ARBA00048109"/>
    </source>
</evidence>
<dbReference type="EMBL" id="LNIX01000034">
    <property type="protein sequence ID" value="OXA40352.1"/>
    <property type="molecule type" value="Genomic_DNA"/>
</dbReference>
<dbReference type="Proteomes" id="UP000198287">
    <property type="component" value="Unassembled WGS sequence"/>
</dbReference>
<keyword evidence="8" id="KW-0812">Transmembrane</keyword>
<keyword evidence="4 11" id="KW-0012">Acyltransferase</keyword>
<evidence type="ECO:0000256" key="6">
    <source>
        <dbReference type="ARBA" id="ARBA00047604"/>
    </source>
</evidence>
<evidence type="ECO:0000259" key="9">
    <source>
        <dbReference type="Pfam" id="PF03007"/>
    </source>
</evidence>
<keyword evidence="8" id="KW-0472">Membrane</keyword>
<comment type="pathway">
    <text evidence="2">Lipid metabolism.</text>
</comment>
<evidence type="ECO:0000256" key="8">
    <source>
        <dbReference type="SAM" id="Phobius"/>
    </source>
</evidence>
<feature type="transmembrane region" description="Helical" evidence="8">
    <location>
        <begin position="328"/>
        <end position="348"/>
    </location>
</feature>
<evidence type="ECO:0000256" key="3">
    <source>
        <dbReference type="ARBA" id="ARBA00022679"/>
    </source>
</evidence>
<comment type="catalytic activity">
    <reaction evidence="7">
        <text>an acyl-CoA + a 1,2-diacyl-sn-glycerol = a triacyl-sn-glycerol + CoA</text>
        <dbReference type="Rhea" id="RHEA:10868"/>
        <dbReference type="ChEBI" id="CHEBI:17815"/>
        <dbReference type="ChEBI" id="CHEBI:57287"/>
        <dbReference type="ChEBI" id="CHEBI:58342"/>
        <dbReference type="ChEBI" id="CHEBI:64615"/>
        <dbReference type="EC" id="2.3.1.20"/>
    </reaction>
</comment>
<dbReference type="Pfam" id="PF06974">
    <property type="entry name" value="WS_DGAT_C"/>
    <property type="match status" value="1"/>
</dbReference>
<dbReference type="GO" id="GO:0004144">
    <property type="term" value="F:diacylglycerol O-acyltransferase activity"/>
    <property type="evidence" value="ECO:0007669"/>
    <property type="project" value="UniProtKB-EC"/>
</dbReference>
<keyword evidence="12" id="KW-1185">Reference proteome</keyword>
<protein>
    <submittedName>
        <fullName evidence="11">O-acyltransferase WSD</fullName>
    </submittedName>
</protein>
<sequence>MMFARPIKNPIFANPVQLFIHNHTLSTTKHNLVKYEKCRANIIFPVNQFTPDFQRNLHRAFGRNGASVSEMSKGIVRNANSKGDREPWYEGRYENVFFILVGHFEPRSSEWIMSALTRNEYPNHWFAINTRTSPPTMKYICLRCLPTLWANSTFRFDLWNWNGENITPTTFDLFDHVINWENRIVTLYWLDYWHMSVMKTQYDKRLSYGPRHVLSDIRSGAAPIVPSDVYAPLLLGGNLTFSEYQHRYIFSRQTQLGNLQDIQIQGVCYIVQHDDVGGELGPEEMYQRNYQLAFTAGHEFRFMTCSSLSTSSRISFLFYSYPFHGDTWGVIVTFLVILPTLVLALTVLMKEGNKRGQRLLFLYSTFSMSLIEMHLAQPKSYKTNKVFLLIFLVWSASSVIISNAYKGILTNYVVLPLEETTPRTWSSLFNLSSFTLWMGDGSIAPNNKVSAQYGVKFAPDTRFSKELFVTMRKIAEKWVAQWKSSDRKAAMDLVFQTLLEGRLYTMTRLKVNFDYTSIEKEVSSCQNSALVETSRIFRKYLLTAFPKRSSKLNKFYRASYQEDAFKGSEGWFGTNRFGNPQVWRRIQALMESGLYDMWKSLFEFGLIYRNLNFSSENEFQPQSLVSNIATLFILFVGGVSLGVLAFLGEIGFVKIKGGRNDHKLSNFEPPGKVWILGKTLIKYKFPLFFIPAKKESKAADKMTMANGDSATESSRGCGKRGLIIKKSGGNFRPPENWGNNSTPQENRGTNLIPLKNGGSDKRHPHRRAPFNWSGLLEMLLCDFMLTCFLPFFFAPMFLLNIVGRCLARIYLYFKTGGKFNPCNFTSLYVIEGIPDLEKIRHRLKPSWIERKDTQGRPIFTKLKLRAVQRANYFGWEYHSQFDLNQHIRYLHPDNPDKHTGEAELFEEITAIYDRILPQDKPQWEVLLVPNYHYDDDTSGRKGSPHYALIFRVHHSIMDGLSAAQGLRLVFADNVVEAGIDPMRPIRATWIEKMWVNFAALMLVGPYLLRNLYMKKETNPFHGPALCGPKTLGWSKPIRLSVIKKLKDSTQSSITAVFTACIGGAFKTLAEAKGHPPPKKLTAATCAALIPYPNIKAQNRFCVLFTPIHAQVENVLERIKLSPEPFATPTQVVMAYWITWIGGCLPIPILKLLQDRICSGTVLLSYLPGPKSTAQIFGGDAIIDVAGWSPIRNKIGIGLCLFGYNDRIRANLVADRSVFPDEGDVTHFISAFEGELITLGKTCLGLREEEIFTSGDRHPHHRQAGYYKHYYANKTDRRSQQVLTKKRFK</sequence>
<comment type="caution">
    <text evidence="11">The sequence shown here is derived from an EMBL/GenBank/DDBJ whole genome shotgun (WGS) entry which is preliminary data.</text>
</comment>
<evidence type="ECO:0000313" key="12">
    <source>
        <dbReference type="Proteomes" id="UP000198287"/>
    </source>
</evidence>
<dbReference type="Pfam" id="PF03007">
    <property type="entry name" value="WS_DGAT_cat"/>
    <property type="match status" value="1"/>
</dbReference>
<dbReference type="GO" id="GO:0047196">
    <property type="term" value="F:long-chain-alcohol O-fatty-acyltransferase activity"/>
    <property type="evidence" value="ECO:0007669"/>
    <property type="project" value="UniProtKB-EC"/>
</dbReference>
<gene>
    <name evidence="11" type="ORF">Fcan01_25013</name>
</gene>
<dbReference type="InterPro" id="IPR045034">
    <property type="entry name" value="O-acyltransferase_WSD1-like"/>
</dbReference>
<dbReference type="PANTHER" id="PTHR31650:SF1">
    <property type="entry name" value="WAX ESTER SYNTHASE_DIACYLGLYCEROL ACYLTRANSFERASE 4-RELATED"/>
    <property type="match status" value="1"/>
</dbReference>
<evidence type="ECO:0000256" key="2">
    <source>
        <dbReference type="ARBA" id="ARBA00005189"/>
    </source>
</evidence>
<feature type="transmembrane region" description="Helical" evidence="8">
    <location>
        <begin position="624"/>
        <end position="647"/>
    </location>
</feature>
<comment type="catalytic activity">
    <reaction evidence="6">
        <text>a long chain fatty alcohol + a fatty acyl-CoA = a long-chain alcohol wax ester + CoA</text>
        <dbReference type="Rhea" id="RHEA:38443"/>
        <dbReference type="ChEBI" id="CHEBI:17135"/>
        <dbReference type="ChEBI" id="CHEBI:57287"/>
        <dbReference type="ChEBI" id="CHEBI:77636"/>
        <dbReference type="ChEBI" id="CHEBI:235323"/>
        <dbReference type="EC" id="2.3.1.75"/>
    </reaction>
</comment>
<dbReference type="UniPathway" id="UPA00282"/>
<feature type="domain" description="O-acyltransferase WSD1 C-terminal" evidence="10">
    <location>
        <begin position="1098"/>
        <end position="1225"/>
    </location>
</feature>
<feature type="transmembrane region" description="Helical" evidence="8">
    <location>
        <begin position="386"/>
        <end position="405"/>
    </location>
</feature>
<evidence type="ECO:0000256" key="1">
    <source>
        <dbReference type="ARBA" id="ARBA00004771"/>
    </source>
</evidence>
<keyword evidence="3 11" id="KW-0808">Transferase</keyword>
<dbReference type="GO" id="GO:0005886">
    <property type="term" value="C:plasma membrane"/>
    <property type="evidence" value="ECO:0007669"/>
    <property type="project" value="TreeGrafter"/>
</dbReference>
<evidence type="ECO:0000313" key="11">
    <source>
        <dbReference type="EMBL" id="OXA40352.1"/>
    </source>
</evidence>
<comment type="similarity">
    <text evidence="5">In the N-terminal section; belongs to the long-chain O-acyltransferase family.</text>
</comment>
<dbReference type="PANTHER" id="PTHR31650">
    <property type="entry name" value="O-ACYLTRANSFERASE (WSD1-LIKE) FAMILY PROTEIN"/>
    <property type="match status" value="1"/>
</dbReference>
<name>A0A226D467_FOLCA</name>
<evidence type="ECO:0000259" key="10">
    <source>
        <dbReference type="Pfam" id="PF06974"/>
    </source>
</evidence>
<dbReference type="OrthoDB" id="619536at2759"/>
<dbReference type="GO" id="GO:0019432">
    <property type="term" value="P:triglyceride biosynthetic process"/>
    <property type="evidence" value="ECO:0007669"/>
    <property type="project" value="UniProtKB-UniPathway"/>
</dbReference>
<comment type="pathway">
    <text evidence="1">Glycerolipid metabolism; triacylglycerol biosynthesis.</text>
</comment>
<dbReference type="InterPro" id="IPR009721">
    <property type="entry name" value="O-acyltransferase_WSD1_C"/>
</dbReference>
<organism evidence="11 12">
    <name type="scientific">Folsomia candida</name>
    <name type="common">Springtail</name>
    <dbReference type="NCBI Taxonomy" id="158441"/>
    <lineage>
        <taxon>Eukaryota</taxon>
        <taxon>Metazoa</taxon>
        <taxon>Ecdysozoa</taxon>
        <taxon>Arthropoda</taxon>
        <taxon>Hexapoda</taxon>
        <taxon>Collembola</taxon>
        <taxon>Entomobryomorpha</taxon>
        <taxon>Isotomoidea</taxon>
        <taxon>Isotomidae</taxon>
        <taxon>Proisotominae</taxon>
        <taxon>Folsomia</taxon>
    </lineage>
</organism>
<proteinExistence type="inferred from homology"/>
<keyword evidence="8" id="KW-1133">Transmembrane helix</keyword>
<dbReference type="InterPro" id="IPR004255">
    <property type="entry name" value="O-acyltransferase_WSD1_N"/>
</dbReference>
<feature type="domain" description="O-acyltransferase WSD1-like N-terminal" evidence="9">
    <location>
        <begin position="867"/>
        <end position="964"/>
    </location>
</feature>
<accession>A0A226D467</accession>
<evidence type="ECO:0000256" key="4">
    <source>
        <dbReference type="ARBA" id="ARBA00023315"/>
    </source>
</evidence>